<evidence type="ECO:0000256" key="3">
    <source>
        <dbReference type="ARBA" id="ARBA00023004"/>
    </source>
</evidence>
<dbReference type="InterPro" id="IPR013427">
    <property type="entry name" value="Haem-bd_dom_put"/>
</dbReference>
<dbReference type="Gene3D" id="1.10.760.10">
    <property type="entry name" value="Cytochrome c-like domain"/>
    <property type="match status" value="1"/>
</dbReference>
<feature type="signal peptide" evidence="5">
    <location>
        <begin position="1"/>
        <end position="32"/>
    </location>
</feature>
<dbReference type="NCBIfam" id="TIGR02603">
    <property type="entry name" value="CxxCH_TIGR02603"/>
    <property type="match status" value="1"/>
</dbReference>
<dbReference type="KEGG" id="rul:UC8_02340"/>
<dbReference type="PROSITE" id="PS51007">
    <property type="entry name" value="CYTC"/>
    <property type="match status" value="1"/>
</dbReference>
<dbReference type="GO" id="GO:0020037">
    <property type="term" value="F:heme binding"/>
    <property type="evidence" value="ECO:0007669"/>
    <property type="project" value="InterPro"/>
</dbReference>
<dbReference type="Gene3D" id="1.25.10.10">
    <property type="entry name" value="Leucine-rich Repeat Variant"/>
    <property type="match status" value="1"/>
</dbReference>
<evidence type="ECO:0000256" key="5">
    <source>
        <dbReference type="SAM" id="SignalP"/>
    </source>
</evidence>
<evidence type="ECO:0000256" key="4">
    <source>
        <dbReference type="PROSITE-ProRule" id="PRU00433"/>
    </source>
</evidence>
<evidence type="ECO:0000313" key="8">
    <source>
        <dbReference type="Proteomes" id="UP000325286"/>
    </source>
</evidence>
<dbReference type="Pfam" id="PF00034">
    <property type="entry name" value="Cytochrom_C"/>
    <property type="match status" value="1"/>
</dbReference>
<dbReference type="InterPro" id="IPR011989">
    <property type="entry name" value="ARM-like"/>
</dbReference>
<dbReference type="InterPro" id="IPR016024">
    <property type="entry name" value="ARM-type_fold"/>
</dbReference>
<dbReference type="RefSeq" id="WP_084428269.1">
    <property type="nucleotide sequence ID" value="NZ_CP042914.1"/>
</dbReference>
<dbReference type="EMBL" id="CP042914">
    <property type="protein sequence ID" value="QEG38278.1"/>
    <property type="molecule type" value="Genomic_DNA"/>
</dbReference>
<name>A0A5B9QGV2_9BACT</name>
<keyword evidence="3 4" id="KW-0408">Iron</keyword>
<keyword evidence="1 4" id="KW-0349">Heme</keyword>
<dbReference type="AlphaFoldDB" id="A0A5B9QGV2"/>
<dbReference type="PANTHER" id="PTHR33546:SF1">
    <property type="entry name" value="LARGE, MULTIFUNCTIONAL SECRETED PROTEIN"/>
    <property type="match status" value="1"/>
</dbReference>
<dbReference type="OrthoDB" id="225269at2"/>
<evidence type="ECO:0000256" key="1">
    <source>
        <dbReference type="ARBA" id="ARBA00022617"/>
    </source>
</evidence>
<dbReference type="InterPro" id="IPR011041">
    <property type="entry name" value="Quinoprot_gluc/sorb_DH_b-prop"/>
</dbReference>
<dbReference type="SUPFAM" id="SSF46626">
    <property type="entry name" value="Cytochrome c"/>
    <property type="match status" value="1"/>
</dbReference>
<dbReference type="Pfam" id="PF23500">
    <property type="entry name" value="DUF7133"/>
    <property type="match status" value="1"/>
</dbReference>
<dbReference type="InterPro" id="IPR036909">
    <property type="entry name" value="Cyt_c-like_dom_sf"/>
</dbReference>
<dbReference type="InterPro" id="IPR009056">
    <property type="entry name" value="Cyt_c-like_dom"/>
</dbReference>
<dbReference type="SUPFAM" id="SSF48371">
    <property type="entry name" value="ARM repeat"/>
    <property type="match status" value="1"/>
</dbReference>
<dbReference type="SUPFAM" id="SSF50952">
    <property type="entry name" value="Soluble quinoprotein glucose dehydrogenase"/>
    <property type="match status" value="1"/>
</dbReference>
<dbReference type="GO" id="GO:0046872">
    <property type="term" value="F:metal ion binding"/>
    <property type="evidence" value="ECO:0007669"/>
    <property type="project" value="UniProtKB-KW"/>
</dbReference>
<dbReference type="Gene3D" id="2.120.10.30">
    <property type="entry name" value="TolB, C-terminal domain"/>
    <property type="match status" value="1"/>
</dbReference>
<accession>A0A5B9QGV2</accession>
<evidence type="ECO:0000259" key="6">
    <source>
        <dbReference type="PROSITE" id="PS51007"/>
    </source>
</evidence>
<dbReference type="Proteomes" id="UP000325286">
    <property type="component" value="Chromosome"/>
</dbReference>
<dbReference type="PANTHER" id="PTHR33546">
    <property type="entry name" value="LARGE, MULTIFUNCTIONAL SECRETED PROTEIN-RELATED"/>
    <property type="match status" value="1"/>
</dbReference>
<sequence precursor="true">MCVEFPSFRVRLSVAICLVCSLFAAVSPVSDAQEPTLPAGNDEVARVMREFKGRGDLGDGSDPATPTETLERLKVPADVQVELVTAEPTITQPLHISFDFKGRMWVVQYRQYPFPAGLKVVRYDQHLRAVFDRVPAAPPNHVEGADRVTMFEDTNGDGQYDSHRDVITGLNIATSAAVTPQGIWVMNPPYLLFYEDADHDAVVDGPPAVHLSGFGLEDTHSVANNIRMGPDGWLYGANGSTTTAAVRAPLSADPQAVTAFRGQCIWRYHPSQHEFEIFAEGGGNTFGLEIDDVGLTFSGTNAGSTRGMFYPQGSYGEKSWGKHGPLTNPYAFGFFRHMRFQGDTRRFTQSLAIYQDNALPQRYRDQIIAINPLQRCVISSTLDDDTSTFRTTDFEQTIDTDDRWFRPVNIAVGPDGAVYIADWYDTRLTHVDPRDTWHKSSGRVYRLRAADPDEAASTDTLLPSRTRFDLFSLEPNQLLELLSHPSRTLRFSCLDVLAAASDTSLDPQLAAIVKDETDQRRLNALWVLSRRGALNDALLLDLLAASEPDPNLRRWAIRLIGDRRTATSDQATALAALAENEADVRVRSQLASSAKRLPTAVAMPVIEAMLRRDADAADLHLPLLVWWALEAHCGRDAEAITELFADASLWETKLVQDVMLSRLMRRFAAAGTDADYRVCAELMKAAPNVDSKQRLMRGFEEAFTGRKVDALPAELRDELAVFREQMPESDLPLRLRQGDAEAITAALQQIANPGVSVQQRVKLIETLGETKAAAAPAALQKRVSQDPSVAVKRAALQALSRFEDPSIGRTIASSYHRAMDASSNLREIAIRTLGSRPAWAAMLMEEIAAARIAPERVPVDVVMQMRSMDDPQLNEMLERFWGTLRATPAEKQAKIAEVKQLIASAERIEMQHGQALFKQHCGKCHTLFGEGGRVGPDLTGYERTNVDFLTHAIVDPSAAIREEFTNYRMLTTDGQVLTGLLENQTPQTYTLRTAEGQAVQIARDAVEDLNASPVSLMPDNLLTPLSPQDIRDLFAYLTRRSG</sequence>
<feature type="chain" id="PRO_5022883881" evidence="5">
    <location>
        <begin position="33"/>
        <end position="1042"/>
    </location>
</feature>
<gene>
    <name evidence="7" type="ORF">UC8_02340</name>
</gene>
<keyword evidence="2 4" id="KW-0479">Metal-binding</keyword>
<feature type="domain" description="Cytochrome c" evidence="6">
    <location>
        <begin position="908"/>
        <end position="1041"/>
    </location>
</feature>
<dbReference type="GO" id="GO:0009055">
    <property type="term" value="F:electron transfer activity"/>
    <property type="evidence" value="ECO:0007669"/>
    <property type="project" value="InterPro"/>
</dbReference>
<evidence type="ECO:0000256" key="2">
    <source>
        <dbReference type="ARBA" id="ARBA00022723"/>
    </source>
</evidence>
<keyword evidence="8" id="KW-1185">Reference proteome</keyword>
<organism evidence="7 8">
    <name type="scientific">Roseimaritima ulvae</name>
    <dbReference type="NCBI Taxonomy" id="980254"/>
    <lineage>
        <taxon>Bacteria</taxon>
        <taxon>Pseudomonadati</taxon>
        <taxon>Planctomycetota</taxon>
        <taxon>Planctomycetia</taxon>
        <taxon>Pirellulales</taxon>
        <taxon>Pirellulaceae</taxon>
        <taxon>Roseimaritima</taxon>
    </lineage>
</organism>
<evidence type="ECO:0000313" key="7">
    <source>
        <dbReference type="EMBL" id="QEG38278.1"/>
    </source>
</evidence>
<proteinExistence type="predicted"/>
<protein>
    <submittedName>
        <fullName evidence="7">Cytochrome c</fullName>
    </submittedName>
</protein>
<keyword evidence="5" id="KW-0732">Signal</keyword>
<reference evidence="7 8" key="1">
    <citation type="submission" date="2019-08" db="EMBL/GenBank/DDBJ databases">
        <title>Deep-cultivation of Planctomycetes and their phenomic and genomic characterization uncovers novel biology.</title>
        <authorList>
            <person name="Wiegand S."/>
            <person name="Jogler M."/>
            <person name="Boedeker C."/>
            <person name="Pinto D."/>
            <person name="Vollmers J."/>
            <person name="Rivas-Marin E."/>
            <person name="Kohn T."/>
            <person name="Peeters S.H."/>
            <person name="Heuer A."/>
            <person name="Rast P."/>
            <person name="Oberbeckmann S."/>
            <person name="Bunk B."/>
            <person name="Jeske O."/>
            <person name="Meyerdierks A."/>
            <person name="Storesund J.E."/>
            <person name="Kallscheuer N."/>
            <person name="Luecker S."/>
            <person name="Lage O.M."/>
            <person name="Pohl T."/>
            <person name="Merkel B.J."/>
            <person name="Hornburger P."/>
            <person name="Mueller R.-W."/>
            <person name="Bruemmer F."/>
            <person name="Labrenz M."/>
            <person name="Spormann A.M."/>
            <person name="Op den Camp H."/>
            <person name="Overmann J."/>
            <person name="Amann R."/>
            <person name="Jetten M.S.M."/>
            <person name="Mascher T."/>
            <person name="Medema M.H."/>
            <person name="Devos D.P."/>
            <person name="Kaster A.-K."/>
            <person name="Ovreas L."/>
            <person name="Rohde M."/>
            <person name="Galperin M.Y."/>
            <person name="Jogler C."/>
        </authorList>
    </citation>
    <scope>NUCLEOTIDE SEQUENCE [LARGE SCALE GENOMIC DNA]</scope>
    <source>
        <strain evidence="7 8">UC8</strain>
    </source>
</reference>
<dbReference type="InterPro" id="IPR011042">
    <property type="entry name" value="6-blade_b-propeller_TolB-like"/>
</dbReference>
<dbReference type="InterPro" id="IPR055557">
    <property type="entry name" value="DUF7133"/>
</dbReference>